<gene>
    <name evidence="1" type="ORF">ENK44_14885</name>
</gene>
<proteinExistence type="predicted"/>
<dbReference type="Proteomes" id="UP000885779">
    <property type="component" value="Unassembled WGS sequence"/>
</dbReference>
<organism evidence="1">
    <name type="scientific">Caldithrix abyssi</name>
    <dbReference type="NCBI Taxonomy" id="187145"/>
    <lineage>
        <taxon>Bacteria</taxon>
        <taxon>Pseudomonadati</taxon>
        <taxon>Calditrichota</taxon>
        <taxon>Calditrichia</taxon>
        <taxon>Calditrichales</taxon>
        <taxon>Calditrichaceae</taxon>
        <taxon>Caldithrix</taxon>
    </lineage>
</organism>
<sequence length="249" mass="28579">MRKNFIILHFFLCFVMTLKGQENIRKIGLTGSMVGQNLVDEYISINEYNGVSFAYGLKWEDRDCSRLTGILFSFNKIADMANGNTSAEVMDFTLSWWYVYNLVHLKLWERPFRFDIGPGGEIDVLTRQQRIAQKNMAASHASVIAADFFARLLYSLSRRFSVDSELAVALLSVTSRPASKNTSEKKNNPFGFTHPFNMLHGRFSIGLDVVITKSLYAQIGYSARIWGIFTVDDFRFLQDRLNLEIGYRF</sequence>
<protein>
    <recommendedName>
        <fullName evidence="2">Outer membrane protein beta-barrel domain-containing protein</fullName>
    </recommendedName>
</protein>
<name>A0A7V4U2U0_CALAY</name>
<evidence type="ECO:0008006" key="2">
    <source>
        <dbReference type="Google" id="ProtNLM"/>
    </source>
</evidence>
<dbReference type="EMBL" id="DRQG01000142">
    <property type="protein sequence ID" value="HGY56991.1"/>
    <property type="molecule type" value="Genomic_DNA"/>
</dbReference>
<reference evidence="1" key="1">
    <citation type="journal article" date="2020" name="mSystems">
        <title>Genome- and Community-Level Interaction Insights into Carbon Utilization and Element Cycling Functions of Hydrothermarchaeota in Hydrothermal Sediment.</title>
        <authorList>
            <person name="Zhou Z."/>
            <person name="Liu Y."/>
            <person name="Xu W."/>
            <person name="Pan J."/>
            <person name="Luo Z.H."/>
            <person name="Li M."/>
        </authorList>
    </citation>
    <scope>NUCLEOTIDE SEQUENCE [LARGE SCALE GENOMIC DNA]</scope>
    <source>
        <strain evidence="1">HyVt-577</strain>
    </source>
</reference>
<accession>A0A7V4U2U0</accession>
<evidence type="ECO:0000313" key="1">
    <source>
        <dbReference type="EMBL" id="HGY56991.1"/>
    </source>
</evidence>
<comment type="caution">
    <text evidence="1">The sequence shown here is derived from an EMBL/GenBank/DDBJ whole genome shotgun (WGS) entry which is preliminary data.</text>
</comment>
<dbReference type="AlphaFoldDB" id="A0A7V4U2U0"/>